<protein>
    <submittedName>
        <fullName evidence="1">Uncharacterized protein</fullName>
    </submittedName>
</protein>
<keyword evidence="2" id="KW-1185">Reference proteome</keyword>
<reference evidence="1 2" key="1">
    <citation type="submission" date="2020-08" db="EMBL/GenBank/DDBJ databases">
        <title>Genome public.</title>
        <authorList>
            <person name="Liu C."/>
            <person name="Sun Q."/>
        </authorList>
    </citation>
    <scope>NUCLEOTIDE SEQUENCE [LARGE SCALE GENOMIC DNA]</scope>
    <source>
        <strain evidence="1 2">BX2</strain>
    </source>
</reference>
<comment type="caution">
    <text evidence="1">The sequence shown here is derived from an EMBL/GenBank/DDBJ whole genome shotgun (WGS) entry which is preliminary data.</text>
</comment>
<evidence type="ECO:0000313" key="2">
    <source>
        <dbReference type="Proteomes" id="UP000644010"/>
    </source>
</evidence>
<evidence type="ECO:0000313" key="1">
    <source>
        <dbReference type="EMBL" id="MBC5644261.1"/>
    </source>
</evidence>
<name>A0ABR7E3B9_9BACT</name>
<dbReference type="Proteomes" id="UP000644010">
    <property type="component" value="Unassembled WGS sequence"/>
</dbReference>
<dbReference type="EMBL" id="JACOOI010000016">
    <property type="protein sequence ID" value="MBC5644261.1"/>
    <property type="molecule type" value="Genomic_DNA"/>
</dbReference>
<sequence>MEAKEIKVNLDLMNALIKMREASIIFEEQLNVIGEQAGIDYIEEREEFLDGLTHCMNAIGKMIGESVVNGVCCSIPGKAAT</sequence>
<gene>
    <name evidence="1" type="ORF">H8S77_15375</name>
</gene>
<accession>A0ABR7E3B9</accession>
<organism evidence="1 2">
    <name type="scientific">Parabacteroides segnis</name>
    <dbReference type="NCBI Taxonomy" id="2763058"/>
    <lineage>
        <taxon>Bacteria</taxon>
        <taxon>Pseudomonadati</taxon>
        <taxon>Bacteroidota</taxon>
        <taxon>Bacteroidia</taxon>
        <taxon>Bacteroidales</taxon>
        <taxon>Tannerellaceae</taxon>
        <taxon>Parabacteroides</taxon>
    </lineage>
</organism>
<dbReference type="RefSeq" id="WP_186960162.1">
    <property type="nucleotide sequence ID" value="NZ_JACOOI010000016.1"/>
</dbReference>
<proteinExistence type="predicted"/>